<organism evidence="1">
    <name type="scientific">hydrothermal vent metagenome</name>
    <dbReference type="NCBI Taxonomy" id="652676"/>
    <lineage>
        <taxon>unclassified sequences</taxon>
        <taxon>metagenomes</taxon>
        <taxon>ecological metagenomes</taxon>
    </lineage>
</organism>
<evidence type="ECO:0000313" key="1">
    <source>
        <dbReference type="EMBL" id="VAW47452.1"/>
    </source>
</evidence>
<proteinExistence type="predicted"/>
<dbReference type="EMBL" id="UOFA01000345">
    <property type="protein sequence ID" value="VAW47452.1"/>
    <property type="molecule type" value="Genomic_DNA"/>
</dbReference>
<reference evidence="1" key="1">
    <citation type="submission" date="2018-06" db="EMBL/GenBank/DDBJ databases">
        <authorList>
            <person name="Zhirakovskaya E."/>
        </authorList>
    </citation>
    <scope>NUCLEOTIDE SEQUENCE</scope>
</reference>
<name>A0A3B0W8C3_9ZZZZ</name>
<gene>
    <name evidence="1" type="ORF">MNBD_GAMMA02-444</name>
</gene>
<protein>
    <submittedName>
        <fullName evidence="1">Uncharacterized protein</fullName>
    </submittedName>
</protein>
<sequence length="40" mass="4736">MSYELEFIDKSLKEWNKLGACPRIEVVARNSWFESVFSLI</sequence>
<accession>A0A3B0W8C3</accession>
<dbReference type="AlphaFoldDB" id="A0A3B0W8C3"/>